<proteinExistence type="inferred from homology"/>
<dbReference type="NCBIfam" id="TIGR00966">
    <property type="entry name" value="transloc_SecF"/>
    <property type="match status" value="1"/>
</dbReference>
<evidence type="ECO:0000256" key="7">
    <source>
        <dbReference type="ARBA" id="ARBA00023010"/>
    </source>
</evidence>
<evidence type="ECO:0000256" key="4">
    <source>
        <dbReference type="ARBA" id="ARBA00022692"/>
    </source>
</evidence>
<dbReference type="InterPro" id="IPR048634">
    <property type="entry name" value="SecD_SecF_C"/>
</dbReference>
<keyword evidence="2 9" id="KW-0813">Transport</keyword>
<keyword evidence="5 9" id="KW-0653">Protein transport</keyword>
<dbReference type="GO" id="GO:0005886">
    <property type="term" value="C:plasma membrane"/>
    <property type="evidence" value="ECO:0007669"/>
    <property type="project" value="UniProtKB-SubCell"/>
</dbReference>
<dbReference type="PRINTS" id="PR01755">
    <property type="entry name" value="SECFTRNLCASE"/>
</dbReference>
<evidence type="ECO:0000256" key="9">
    <source>
        <dbReference type="HAMAP-Rule" id="MF_01464"/>
    </source>
</evidence>
<organism evidence="11 12">
    <name type="scientific">Candidatus Scatavimonas merdigallinarum</name>
    <dbReference type="NCBI Taxonomy" id="2840914"/>
    <lineage>
        <taxon>Bacteria</taxon>
        <taxon>Bacillati</taxon>
        <taxon>Bacillota</taxon>
        <taxon>Clostridia</taxon>
        <taxon>Eubacteriales</taxon>
        <taxon>Oscillospiraceae</taxon>
        <taxon>Oscillospiraceae incertae sedis</taxon>
        <taxon>Candidatus Scatavimonas</taxon>
    </lineage>
</organism>
<keyword evidence="7 9" id="KW-0811">Translocation</keyword>
<comment type="similarity">
    <text evidence="9">Belongs to the SecD/SecF family. SecF subfamily.</text>
</comment>
<reference evidence="11" key="2">
    <citation type="journal article" date="2021" name="PeerJ">
        <title>Extensive microbial diversity within the chicken gut microbiome revealed by metagenomics and culture.</title>
        <authorList>
            <person name="Gilroy R."/>
            <person name="Ravi A."/>
            <person name="Getino M."/>
            <person name="Pursley I."/>
            <person name="Horton D.L."/>
            <person name="Alikhan N.F."/>
            <person name="Baker D."/>
            <person name="Gharbi K."/>
            <person name="Hall N."/>
            <person name="Watson M."/>
            <person name="Adriaenssens E.M."/>
            <person name="Foster-Nyarko E."/>
            <person name="Jarju S."/>
            <person name="Secka A."/>
            <person name="Antonio M."/>
            <person name="Oren A."/>
            <person name="Chaudhuri R.R."/>
            <person name="La Ragione R."/>
            <person name="Hildebrand F."/>
            <person name="Pallen M.J."/>
        </authorList>
    </citation>
    <scope>NUCLEOTIDE SEQUENCE</scope>
    <source>
        <strain evidence="11">ChiSjej1B19-3389</strain>
    </source>
</reference>
<keyword evidence="4 9" id="KW-0812">Transmembrane</keyword>
<protein>
    <recommendedName>
        <fullName evidence="9">Protein-export membrane protein SecF</fullName>
    </recommendedName>
</protein>
<evidence type="ECO:0000256" key="6">
    <source>
        <dbReference type="ARBA" id="ARBA00022989"/>
    </source>
</evidence>
<feature type="transmembrane region" description="Helical" evidence="9">
    <location>
        <begin position="202"/>
        <end position="221"/>
    </location>
</feature>
<dbReference type="GO" id="GO:0043952">
    <property type="term" value="P:protein transport by the Sec complex"/>
    <property type="evidence" value="ECO:0007669"/>
    <property type="project" value="UniProtKB-UniRule"/>
</dbReference>
<comment type="subunit">
    <text evidence="9">Forms a complex with SecD. Part of the essential Sec protein translocation apparatus which comprises SecA, SecYEG and auxiliary proteins SecDF. Other proteins may also be involved.</text>
</comment>
<dbReference type="AlphaFoldDB" id="A0A9D0ZIA9"/>
<reference evidence="11" key="1">
    <citation type="submission" date="2020-10" db="EMBL/GenBank/DDBJ databases">
        <authorList>
            <person name="Gilroy R."/>
        </authorList>
    </citation>
    <scope>NUCLEOTIDE SEQUENCE</scope>
    <source>
        <strain evidence="11">ChiSjej1B19-3389</strain>
    </source>
</reference>
<dbReference type="PANTHER" id="PTHR30081:SF8">
    <property type="entry name" value="PROTEIN TRANSLOCASE SUBUNIT SECF"/>
    <property type="match status" value="1"/>
</dbReference>
<comment type="subcellular location">
    <subcellularLocation>
        <location evidence="1 9">Cell membrane</location>
        <topology evidence="1 9">Multi-pass membrane protein</topology>
    </subcellularLocation>
</comment>
<comment type="caution">
    <text evidence="11">The sequence shown here is derived from an EMBL/GenBank/DDBJ whole genome shotgun (WGS) entry which is preliminary data.</text>
</comment>
<evidence type="ECO:0000313" key="12">
    <source>
        <dbReference type="Proteomes" id="UP000886787"/>
    </source>
</evidence>
<sequence>MKKIKNFIGHTKIFFGISITLFVIGIVCNIIFGTQMDIQFTGGAIIEYSYTGQVNEEQLKTFLQNETTDKVSFTISKNLIAGDTNADTHEGYVIAVQFPGNEAISLEEQQALTEKLQETYADNNFQYSESNSVEPSMGWNFFLKCMTAVAIACVLMVLYVTLRFKKISGLSAGVMALIALLHDVIMVYFCFIVFRMPLDSNFIAVVLMILGYSLNDTIVIYDRVRENQSLLGNKTTPAELFNISATQVLKRTICTSLTTLIAIACVLVVSLIFNLSSVVSFALPMMVGVIVGCYSSLCIAGPLWVIWQNHKMGKKSKS</sequence>
<name>A0A9D0ZIA9_9FIRM</name>
<feature type="domain" description="Protein export membrane protein SecD/SecF C-terminal" evidence="10">
    <location>
        <begin position="119"/>
        <end position="309"/>
    </location>
</feature>
<keyword evidence="3 9" id="KW-1003">Cell membrane</keyword>
<dbReference type="GO" id="GO:0065002">
    <property type="term" value="P:intracellular protein transmembrane transport"/>
    <property type="evidence" value="ECO:0007669"/>
    <property type="project" value="UniProtKB-UniRule"/>
</dbReference>
<evidence type="ECO:0000256" key="2">
    <source>
        <dbReference type="ARBA" id="ARBA00022448"/>
    </source>
</evidence>
<comment type="function">
    <text evidence="9">Part of the Sec protein translocase complex. Interacts with the SecYEG preprotein conducting channel. SecDF uses the proton motive force (PMF) to complete protein translocation after the ATP-dependent function of SecA.</text>
</comment>
<dbReference type="InterPro" id="IPR005665">
    <property type="entry name" value="SecF_bac"/>
</dbReference>
<feature type="transmembrane region" description="Helical" evidence="9">
    <location>
        <begin position="174"/>
        <end position="196"/>
    </location>
</feature>
<accession>A0A9D0ZIA9</accession>
<dbReference type="HAMAP" id="MF_01464_B">
    <property type="entry name" value="SecF_B"/>
    <property type="match status" value="1"/>
</dbReference>
<dbReference type="Pfam" id="PF02355">
    <property type="entry name" value="SecD_SecF_C"/>
    <property type="match status" value="1"/>
</dbReference>
<dbReference type="GO" id="GO:0006605">
    <property type="term" value="P:protein targeting"/>
    <property type="evidence" value="ECO:0007669"/>
    <property type="project" value="UniProtKB-UniRule"/>
</dbReference>
<evidence type="ECO:0000256" key="1">
    <source>
        <dbReference type="ARBA" id="ARBA00004651"/>
    </source>
</evidence>
<dbReference type="InterPro" id="IPR022645">
    <property type="entry name" value="SecD/SecF_bac"/>
</dbReference>
<dbReference type="Proteomes" id="UP000886787">
    <property type="component" value="Unassembled WGS sequence"/>
</dbReference>
<evidence type="ECO:0000256" key="5">
    <source>
        <dbReference type="ARBA" id="ARBA00022927"/>
    </source>
</evidence>
<feature type="transmembrane region" description="Helical" evidence="9">
    <location>
        <begin position="12"/>
        <end position="32"/>
    </location>
</feature>
<dbReference type="EMBL" id="DVFW01000006">
    <property type="protein sequence ID" value="HIQ79844.1"/>
    <property type="molecule type" value="Genomic_DNA"/>
</dbReference>
<dbReference type="SUPFAM" id="SSF82866">
    <property type="entry name" value="Multidrug efflux transporter AcrB transmembrane domain"/>
    <property type="match status" value="1"/>
</dbReference>
<evidence type="ECO:0000313" key="11">
    <source>
        <dbReference type="EMBL" id="HIQ79844.1"/>
    </source>
</evidence>
<dbReference type="PANTHER" id="PTHR30081">
    <property type="entry name" value="PROTEIN-EXPORT MEMBRANE PROTEIN SEC"/>
    <property type="match status" value="1"/>
</dbReference>
<feature type="transmembrane region" description="Helical" evidence="9">
    <location>
        <begin position="253"/>
        <end position="275"/>
    </location>
</feature>
<dbReference type="Gene3D" id="1.20.1640.10">
    <property type="entry name" value="Multidrug efflux transporter AcrB transmembrane domain"/>
    <property type="match status" value="1"/>
</dbReference>
<evidence type="ECO:0000259" key="10">
    <source>
        <dbReference type="Pfam" id="PF02355"/>
    </source>
</evidence>
<feature type="transmembrane region" description="Helical" evidence="9">
    <location>
        <begin position="141"/>
        <end position="162"/>
    </location>
</feature>
<feature type="transmembrane region" description="Helical" evidence="9">
    <location>
        <begin position="281"/>
        <end position="307"/>
    </location>
</feature>
<dbReference type="InterPro" id="IPR022813">
    <property type="entry name" value="SecD/SecF_arch_bac"/>
</dbReference>
<evidence type="ECO:0000256" key="3">
    <source>
        <dbReference type="ARBA" id="ARBA00022475"/>
    </source>
</evidence>
<keyword evidence="8 9" id="KW-0472">Membrane</keyword>
<dbReference type="GO" id="GO:0015450">
    <property type="term" value="F:protein-transporting ATPase activity"/>
    <property type="evidence" value="ECO:0007669"/>
    <property type="project" value="InterPro"/>
</dbReference>
<keyword evidence="6 9" id="KW-1133">Transmembrane helix</keyword>
<gene>
    <name evidence="9 11" type="primary">secF</name>
    <name evidence="11" type="ORF">IAD32_00985</name>
</gene>
<evidence type="ECO:0000256" key="8">
    <source>
        <dbReference type="ARBA" id="ARBA00023136"/>
    </source>
</evidence>